<sequence>MQAIIRIDTALIETKVEALLAMFPDGVPEALDCVLTNLADNVVSGDPVSTVAADGVFDIVYPIDFCGTLYNEVMVACRAFQVDFTH</sequence>
<name>A0A5Y3W7R4_SALDZ</name>
<proteinExistence type="predicted"/>
<protein>
    <submittedName>
        <fullName evidence="1">Uncharacterized protein</fullName>
    </submittedName>
</protein>
<evidence type="ECO:0000313" key="1">
    <source>
        <dbReference type="EMBL" id="ECJ4380273.1"/>
    </source>
</evidence>
<dbReference type="EMBL" id="AAIYJF010000029">
    <property type="protein sequence ID" value="ECJ4380273.1"/>
    <property type="molecule type" value="Genomic_DNA"/>
</dbReference>
<comment type="caution">
    <text evidence="1">The sequence shown here is derived from an EMBL/GenBank/DDBJ whole genome shotgun (WGS) entry which is preliminary data.</text>
</comment>
<accession>A0A5Y3W7R4</accession>
<gene>
    <name evidence="1" type="ORF">DLB95_24430</name>
</gene>
<reference evidence="1" key="1">
    <citation type="submission" date="2018-05" db="EMBL/GenBank/DDBJ databases">
        <authorList>
            <person name="Ashton P.M."/>
            <person name="Dallman T."/>
            <person name="Nair S."/>
            <person name="De Pinna E."/>
            <person name="Peters T."/>
            <person name="Grant K."/>
        </authorList>
    </citation>
    <scope>NUCLEOTIDE SEQUENCE [LARGE SCALE GENOMIC DNA]</scope>
    <source>
        <strain evidence="1">474878</strain>
    </source>
</reference>
<organism evidence="1">
    <name type="scientific">Salmonella diarizonae</name>
    <dbReference type="NCBI Taxonomy" id="59204"/>
    <lineage>
        <taxon>Bacteria</taxon>
        <taxon>Pseudomonadati</taxon>
        <taxon>Pseudomonadota</taxon>
        <taxon>Gammaproteobacteria</taxon>
        <taxon>Enterobacterales</taxon>
        <taxon>Enterobacteriaceae</taxon>
        <taxon>Salmonella</taxon>
    </lineage>
</organism>
<dbReference type="AlphaFoldDB" id="A0A5Y3W7R4"/>
<dbReference type="Proteomes" id="UP000839781">
    <property type="component" value="Unassembled WGS sequence"/>
</dbReference>